<proteinExistence type="inferred from homology"/>
<dbReference type="CDD" id="cd01335">
    <property type="entry name" value="Radical_SAM"/>
    <property type="match status" value="1"/>
</dbReference>
<evidence type="ECO:0000256" key="5">
    <source>
        <dbReference type="ARBA" id="ARBA00022363"/>
    </source>
</evidence>
<evidence type="ECO:0000256" key="11">
    <source>
        <dbReference type="ARBA" id="ARBA00023014"/>
    </source>
</evidence>
<dbReference type="Gene3D" id="3.20.20.70">
    <property type="entry name" value="Aldolase class I"/>
    <property type="match status" value="1"/>
</dbReference>
<dbReference type="SFLD" id="SFLDS00029">
    <property type="entry name" value="Radical_SAM"/>
    <property type="match status" value="1"/>
</dbReference>
<dbReference type="PANTHER" id="PTHR30538:SF1">
    <property type="entry name" value="L-LYSINE 2,3-AMINOMUTASE"/>
    <property type="match status" value="1"/>
</dbReference>
<dbReference type="GO" id="GO:0046872">
    <property type="term" value="F:metal ion binding"/>
    <property type="evidence" value="ECO:0007669"/>
    <property type="project" value="UniProtKB-KW"/>
</dbReference>
<evidence type="ECO:0000256" key="4">
    <source>
        <dbReference type="ARBA" id="ARBA00008703"/>
    </source>
</evidence>
<evidence type="ECO:0000256" key="13">
    <source>
        <dbReference type="ARBA" id="ARBA00030756"/>
    </source>
</evidence>
<feature type="binding site" evidence="14">
    <location>
        <position position="131"/>
    </location>
    <ligand>
        <name>[4Fe-4S] cluster</name>
        <dbReference type="ChEBI" id="CHEBI:49883"/>
        <note>4Fe-4S-S-AdoMet</note>
    </ligand>
</feature>
<dbReference type="Pfam" id="PF04055">
    <property type="entry name" value="Radical_SAM"/>
    <property type="match status" value="1"/>
</dbReference>
<dbReference type="InterPro" id="IPR007197">
    <property type="entry name" value="rSAM"/>
</dbReference>
<keyword evidence="6 14" id="KW-0004">4Fe-4S</keyword>
<protein>
    <recommendedName>
        <fullName evidence="5">L-lysine 2,3-aminomutase</fullName>
    </recommendedName>
    <alternativeName>
        <fullName evidence="13">EF-P post-translational modification enzyme B</fullName>
    </alternativeName>
</protein>
<comment type="cofactor">
    <cofactor evidence="2 15">
        <name>pyridoxal 5'-phosphate</name>
        <dbReference type="ChEBI" id="CHEBI:597326"/>
    </cofactor>
</comment>
<comment type="cofactor">
    <cofactor evidence="3">
        <name>[4Fe-4S] cluster</name>
        <dbReference type="ChEBI" id="CHEBI:49883"/>
    </cofactor>
</comment>
<keyword evidence="12" id="KW-0413">Isomerase</keyword>
<feature type="binding site" evidence="14">
    <location>
        <position position="128"/>
    </location>
    <ligand>
        <name>[4Fe-4S] cluster</name>
        <dbReference type="ChEBI" id="CHEBI:49883"/>
        <note>4Fe-4S-S-AdoMet</note>
    </ligand>
</feature>
<dbReference type="PIRSF" id="PIRSF004911">
    <property type="entry name" value="DUF160"/>
    <property type="match status" value="1"/>
</dbReference>
<keyword evidence="18" id="KW-1185">Reference proteome</keyword>
<dbReference type="InterPro" id="IPR022462">
    <property type="entry name" value="EpmB"/>
</dbReference>
<dbReference type="PROSITE" id="PS51918">
    <property type="entry name" value="RADICAL_SAM"/>
    <property type="match status" value="1"/>
</dbReference>
<dbReference type="SFLD" id="SFLDF00314">
    <property type="entry name" value="L-lysine_2_3-aminomutase_(yjeK"/>
    <property type="match status" value="1"/>
</dbReference>
<dbReference type="GO" id="GO:0016853">
    <property type="term" value="F:isomerase activity"/>
    <property type="evidence" value="ECO:0007669"/>
    <property type="project" value="UniProtKB-KW"/>
</dbReference>
<evidence type="ECO:0000256" key="10">
    <source>
        <dbReference type="ARBA" id="ARBA00023004"/>
    </source>
</evidence>
<keyword evidence="8 14" id="KW-0479">Metal-binding</keyword>
<evidence type="ECO:0000256" key="7">
    <source>
        <dbReference type="ARBA" id="ARBA00022691"/>
    </source>
</evidence>
<dbReference type="PANTHER" id="PTHR30538">
    <property type="entry name" value="LYSINE 2,3-AMINOMUTASE-RELATED"/>
    <property type="match status" value="1"/>
</dbReference>
<comment type="catalytic activity">
    <reaction evidence="1">
        <text>L-lysine = D-beta-lysine</text>
        <dbReference type="Rhea" id="RHEA:44148"/>
        <dbReference type="ChEBI" id="CHEBI:32551"/>
        <dbReference type="ChEBI" id="CHEBI:84138"/>
    </reaction>
</comment>
<dbReference type="SUPFAM" id="SSF102114">
    <property type="entry name" value="Radical SAM enzymes"/>
    <property type="match status" value="1"/>
</dbReference>
<evidence type="ECO:0000313" key="18">
    <source>
        <dbReference type="Proteomes" id="UP000307702"/>
    </source>
</evidence>
<organism evidence="17 18">
    <name type="scientific">Colwellia ponticola</name>
    <dbReference type="NCBI Taxonomy" id="2304625"/>
    <lineage>
        <taxon>Bacteria</taxon>
        <taxon>Pseudomonadati</taxon>
        <taxon>Pseudomonadota</taxon>
        <taxon>Gammaproteobacteria</taxon>
        <taxon>Alteromonadales</taxon>
        <taxon>Colwelliaceae</taxon>
        <taxon>Colwellia</taxon>
    </lineage>
</organism>
<dbReference type="EMBL" id="SZVP01000004">
    <property type="protein sequence ID" value="TMM46105.1"/>
    <property type="molecule type" value="Genomic_DNA"/>
</dbReference>
<feature type="binding site" evidence="14">
    <location>
        <position position="124"/>
    </location>
    <ligand>
        <name>[4Fe-4S] cluster</name>
        <dbReference type="ChEBI" id="CHEBI:49883"/>
        <note>4Fe-4S-S-AdoMet</note>
    </ligand>
</feature>
<gene>
    <name evidence="17" type="primary">epmB</name>
    <name evidence="17" type="ORF">FCS21_07135</name>
</gene>
<name>A0A8H2JLZ9_9GAMM</name>
<evidence type="ECO:0000256" key="2">
    <source>
        <dbReference type="ARBA" id="ARBA00001933"/>
    </source>
</evidence>
<evidence type="ECO:0000313" key="17">
    <source>
        <dbReference type="EMBL" id="TMM46105.1"/>
    </source>
</evidence>
<dbReference type="GO" id="GO:0051539">
    <property type="term" value="F:4 iron, 4 sulfur cluster binding"/>
    <property type="evidence" value="ECO:0007669"/>
    <property type="project" value="UniProtKB-KW"/>
</dbReference>
<keyword evidence="7" id="KW-0949">S-adenosyl-L-methionine</keyword>
<evidence type="ECO:0000256" key="8">
    <source>
        <dbReference type="ARBA" id="ARBA00022723"/>
    </source>
</evidence>
<dbReference type="SFLD" id="SFLDG01070">
    <property type="entry name" value="PLP-dependent"/>
    <property type="match status" value="1"/>
</dbReference>
<sequence length="342" mass="38778">MPQIITQNSHDLHLCDEKSWQKDLRDVVTEPEQLLRRLNIVPNDYLQHFKARKLFPVRVPVSFINRMKPGDFDDPLLKQVMPLSSEFLLTDGYSTDPLSEHDTVAEGLLHKYKNRVLMIVKTGCAVNCRYCFRRHFPYQDNSPSKQRWQGALNYIAQHNEVTEVIFSGGDPLMASDDHLAWLVAQIEKIPHVTRLRIHSRLPVVIPNRITASLVALLKDSRLKATMVLHINHPNEVNEELVQALEPLRQARIPLFNQSVLLRGVNDNAKVLVTLSEVLFDAGIQPYYLHLFDAVQGAAHFDVNEADAVAIATEMLATLPGFLMPKLVREIAGQANKTPINLA</sequence>
<evidence type="ECO:0000256" key="6">
    <source>
        <dbReference type="ARBA" id="ARBA00022485"/>
    </source>
</evidence>
<dbReference type="InterPro" id="IPR013785">
    <property type="entry name" value="Aldolase_TIM"/>
</dbReference>
<feature type="modified residue" description="N6-(pyridoxal phosphate)lysine" evidence="15">
    <location>
        <position position="336"/>
    </location>
</feature>
<dbReference type="InterPro" id="IPR003739">
    <property type="entry name" value="Lys_aminomutase/Glu_NH3_mut"/>
</dbReference>
<keyword evidence="10" id="KW-0408">Iron</keyword>
<dbReference type="NCBIfam" id="TIGR00238">
    <property type="entry name" value="KamA family radical SAM protein"/>
    <property type="match status" value="1"/>
</dbReference>
<evidence type="ECO:0000256" key="9">
    <source>
        <dbReference type="ARBA" id="ARBA00022898"/>
    </source>
</evidence>
<keyword evidence="11 14" id="KW-0411">Iron-sulfur</keyword>
<dbReference type="NCBIfam" id="TIGR03821">
    <property type="entry name" value="EFP_modif_epmB"/>
    <property type="match status" value="1"/>
</dbReference>
<dbReference type="InterPro" id="IPR058240">
    <property type="entry name" value="rSAM_sf"/>
</dbReference>
<evidence type="ECO:0000256" key="14">
    <source>
        <dbReference type="PIRSR" id="PIRSR004911-1"/>
    </source>
</evidence>
<dbReference type="AlphaFoldDB" id="A0A8H2JLZ9"/>
<dbReference type="OrthoDB" id="9770937at2"/>
<evidence type="ECO:0000256" key="1">
    <source>
        <dbReference type="ARBA" id="ARBA00001352"/>
    </source>
</evidence>
<reference evidence="17 18" key="1">
    <citation type="submission" date="2019-05" db="EMBL/GenBank/DDBJ databases">
        <title>Colwellia ponticola sp. nov., isolated from seawater.</title>
        <authorList>
            <person name="Yoon J.-H."/>
        </authorList>
    </citation>
    <scope>NUCLEOTIDE SEQUENCE [LARGE SCALE GENOMIC DNA]</scope>
    <source>
        <strain evidence="17 18">OISW-25</strain>
    </source>
</reference>
<accession>A0A8H2JLZ9</accession>
<dbReference type="Proteomes" id="UP000307702">
    <property type="component" value="Unassembled WGS sequence"/>
</dbReference>
<evidence type="ECO:0000256" key="3">
    <source>
        <dbReference type="ARBA" id="ARBA00001966"/>
    </source>
</evidence>
<evidence type="ECO:0000256" key="12">
    <source>
        <dbReference type="ARBA" id="ARBA00023235"/>
    </source>
</evidence>
<feature type="domain" description="Radical SAM core" evidence="16">
    <location>
        <begin position="110"/>
        <end position="325"/>
    </location>
</feature>
<evidence type="ECO:0000259" key="16">
    <source>
        <dbReference type="PROSITE" id="PS51918"/>
    </source>
</evidence>
<comment type="caution">
    <text evidence="17">The sequence shown here is derived from an EMBL/GenBank/DDBJ whole genome shotgun (WGS) entry which is preliminary data.</text>
</comment>
<keyword evidence="9 15" id="KW-0663">Pyridoxal phosphate</keyword>
<evidence type="ECO:0000256" key="15">
    <source>
        <dbReference type="PIRSR" id="PIRSR603739-50"/>
    </source>
</evidence>
<comment type="similarity">
    <text evidence="4">Belongs to the radical SAM superfamily. KamA family.</text>
</comment>